<reference evidence="3" key="1">
    <citation type="submission" date="2014-09" db="EMBL/GenBank/DDBJ databases">
        <authorList>
            <person name="Mudge J."/>
            <person name="Ramaraj T."/>
            <person name="Lindquist I.E."/>
            <person name="Bharti A.K."/>
            <person name="Sundararajan A."/>
            <person name="Cameron C.T."/>
            <person name="Woodward J.E."/>
            <person name="May G.D."/>
            <person name="Brubaker C."/>
            <person name="Broadhvest J."/>
            <person name="Wilkins T.A."/>
        </authorList>
    </citation>
    <scope>NUCLEOTIDE SEQUENCE</scope>
    <source>
        <strain evidence="3">cv. AKA8401</strain>
    </source>
</reference>
<evidence type="ECO:0000313" key="3">
    <source>
        <dbReference type="Proteomes" id="UP000032142"/>
    </source>
</evidence>
<evidence type="ECO:0000313" key="2">
    <source>
        <dbReference type="EMBL" id="KHG25679.1"/>
    </source>
</evidence>
<dbReference type="EMBL" id="KN433326">
    <property type="protein sequence ID" value="KHG25679.1"/>
    <property type="molecule type" value="Genomic_DNA"/>
</dbReference>
<feature type="compositionally biased region" description="Polar residues" evidence="1">
    <location>
        <begin position="14"/>
        <end position="26"/>
    </location>
</feature>
<dbReference type="Proteomes" id="UP000032142">
    <property type="component" value="Unassembled WGS sequence"/>
</dbReference>
<accession>A0A0B0PMM0</accession>
<gene>
    <name evidence="2" type="ORF">F383_02175</name>
</gene>
<proteinExistence type="predicted"/>
<keyword evidence="3" id="KW-1185">Reference proteome</keyword>
<feature type="region of interest" description="Disordered" evidence="1">
    <location>
        <begin position="14"/>
        <end position="33"/>
    </location>
</feature>
<protein>
    <submittedName>
        <fullName evidence="2">Uncharacterized protein</fullName>
    </submittedName>
</protein>
<name>A0A0B0PMM0_GOSAR</name>
<organism evidence="2 3">
    <name type="scientific">Gossypium arboreum</name>
    <name type="common">Tree cotton</name>
    <name type="synonym">Gossypium nanking</name>
    <dbReference type="NCBI Taxonomy" id="29729"/>
    <lineage>
        <taxon>Eukaryota</taxon>
        <taxon>Viridiplantae</taxon>
        <taxon>Streptophyta</taxon>
        <taxon>Embryophyta</taxon>
        <taxon>Tracheophyta</taxon>
        <taxon>Spermatophyta</taxon>
        <taxon>Magnoliopsida</taxon>
        <taxon>eudicotyledons</taxon>
        <taxon>Gunneridae</taxon>
        <taxon>Pentapetalae</taxon>
        <taxon>rosids</taxon>
        <taxon>malvids</taxon>
        <taxon>Malvales</taxon>
        <taxon>Malvaceae</taxon>
        <taxon>Malvoideae</taxon>
        <taxon>Gossypium</taxon>
    </lineage>
</organism>
<dbReference type="AlphaFoldDB" id="A0A0B0PMM0"/>
<evidence type="ECO:0000256" key="1">
    <source>
        <dbReference type="SAM" id="MobiDB-lite"/>
    </source>
</evidence>
<sequence>MCCKKVFSLTGNPLNSVQKGSSSDRCSLSDRAS</sequence>